<name>A0A432V6X6_9HYPH</name>
<feature type="domain" description="HNH nuclease" evidence="5">
    <location>
        <begin position="27"/>
        <end position="85"/>
    </location>
</feature>
<comment type="similarity">
    <text evidence="3">Belongs to the HNH nuclease family.</text>
</comment>
<keyword evidence="2" id="KW-0378">Hydrolase</keyword>
<evidence type="ECO:0000313" key="6">
    <source>
        <dbReference type="EMBL" id="RUM97905.1"/>
    </source>
</evidence>
<dbReference type="SMART" id="SM00507">
    <property type="entry name" value="HNHc"/>
    <property type="match status" value="1"/>
</dbReference>
<keyword evidence="6" id="KW-0255">Endonuclease</keyword>
<gene>
    <name evidence="6" type="ORF">EET67_09825</name>
</gene>
<accession>A0A432V6X6</accession>
<dbReference type="PANTHER" id="PTHR41286">
    <property type="entry name" value="HNH NUCLEASE YAJD-RELATED"/>
    <property type="match status" value="1"/>
</dbReference>
<dbReference type="GO" id="GO:0016787">
    <property type="term" value="F:hydrolase activity"/>
    <property type="evidence" value="ECO:0007669"/>
    <property type="project" value="UniProtKB-KW"/>
</dbReference>
<dbReference type="EMBL" id="RKST01000008">
    <property type="protein sequence ID" value="RUM97905.1"/>
    <property type="molecule type" value="Genomic_DNA"/>
</dbReference>
<dbReference type="PANTHER" id="PTHR41286:SF1">
    <property type="entry name" value="HNH NUCLEASE YAJD-RELATED"/>
    <property type="match status" value="1"/>
</dbReference>
<keyword evidence="7" id="KW-1185">Reference proteome</keyword>
<dbReference type="InterPro" id="IPR003615">
    <property type="entry name" value="HNH_nuc"/>
</dbReference>
<reference evidence="6 7" key="1">
    <citation type="submission" date="2018-11" db="EMBL/GenBank/DDBJ databases">
        <title>Pseudaminobacter arsenicus sp. nov., an arsenic-resistant bacterium isolated from arsenic-rich aquifers.</title>
        <authorList>
            <person name="Mu Y."/>
        </authorList>
    </citation>
    <scope>NUCLEOTIDE SEQUENCE [LARGE SCALE GENOMIC DNA]</scope>
    <source>
        <strain evidence="6 7">CB3</strain>
    </source>
</reference>
<dbReference type="GO" id="GO:0004519">
    <property type="term" value="F:endonuclease activity"/>
    <property type="evidence" value="ECO:0007669"/>
    <property type="project" value="UniProtKB-KW"/>
</dbReference>
<evidence type="ECO:0000259" key="5">
    <source>
        <dbReference type="SMART" id="SM00507"/>
    </source>
</evidence>
<dbReference type="Proteomes" id="UP000281647">
    <property type="component" value="Unassembled WGS sequence"/>
</dbReference>
<evidence type="ECO:0000256" key="4">
    <source>
        <dbReference type="ARBA" id="ARBA00040194"/>
    </source>
</evidence>
<proteinExistence type="inferred from homology"/>
<evidence type="ECO:0000256" key="3">
    <source>
        <dbReference type="ARBA" id="ARBA00038412"/>
    </source>
</evidence>
<dbReference type="InterPro" id="IPR002711">
    <property type="entry name" value="HNH"/>
</dbReference>
<evidence type="ECO:0000256" key="1">
    <source>
        <dbReference type="ARBA" id="ARBA00022722"/>
    </source>
</evidence>
<evidence type="ECO:0000256" key="2">
    <source>
        <dbReference type="ARBA" id="ARBA00022801"/>
    </source>
</evidence>
<evidence type="ECO:0000313" key="7">
    <source>
        <dbReference type="Proteomes" id="UP000281647"/>
    </source>
</evidence>
<dbReference type="RefSeq" id="WP_128626776.1">
    <property type="nucleotide sequence ID" value="NZ_RKST01000008.1"/>
</dbReference>
<protein>
    <recommendedName>
        <fullName evidence="4">Putative HNH nuclease YajD</fullName>
    </recommendedName>
</protein>
<dbReference type="GO" id="GO:0003676">
    <property type="term" value="F:nucleic acid binding"/>
    <property type="evidence" value="ECO:0007669"/>
    <property type="project" value="InterPro"/>
</dbReference>
<sequence length="103" mass="12306">MNEVQRSRQRDASQPWRSWYKTARWQKLRWSVLVRDLFTCQMVGCGRIEPDTAKLVADHKVPHRGDERLFWDEGNLQCLCKACHDKLKQAEERSSLQTRGVWY</sequence>
<organism evidence="6 7">
    <name type="scientific">Borborobacter arsenicus</name>
    <dbReference type="NCBI Taxonomy" id="1851146"/>
    <lineage>
        <taxon>Bacteria</taxon>
        <taxon>Pseudomonadati</taxon>
        <taxon>Pseudomonadota</taxon>
        <taxon>Alphaproteobacteria</taxon>
        <taxon>Hyphomicrobiales</taxon>
        <taxon>Phyllobacteriaceae</taxon>
        <taxon>Borborobacter</taxon>
    </lineage>
</organism>
<dbReference type="AlphaFoldDB" id="A0A432V6X6"/>
<dbReference type="GO" id="GO:0008270">
    <property type="term" value="F:zinc ion binding"/>
    <property type="evidence" value="ECO:0007669"/>
    <property type="project" value="InterPro"/>
</dbReference>
<dbReference type="Pfam" id="PF01844">
    <property type="entry name" value="HNH"/>
    <property type="match status" value="1"/>
</dbReference>
<dbReference type="Gene3D" id="1.10.30.50">
    <property type="match status" value="1"/>
</dbReference>
<dbReference type="GO" id="GO:0005829">
    <property type="term" value="C:cytosol"/>
    <property type="evidence" value="ECO:0007669"/>
    <property type="project" value="TreeGrafter"/>
</dbReference>
<comment type="caution">
    <text evidence="6">The sequence shown here is derived from an EMBL/GenBank/DDBJ whole genome shotgun (WGS) entry which is preliminary data.</text>
</comment>
<dbReference type="CDD" id="cd00085">
    <property type="entry name" value="HNHc"/>
    <property type="match status" value="1"/>
</dbReference>
<dbReference type="OrthoDB" id="5292295at2"/>
<keyword evidence="1" id="KW-0540">Nuclease</keyword>